<evidence type="ECO:0000313" key="2">
    <source>
        <dbReference type="Proteomes" id="UP000285211"/>
    </source>
</evidence>
<gene>
    <name evidence="1" type="ORF">EOD40_08680</name>
</gene>
<dbReference type="AlphaFoldDB" id="A0A437KW31"/>
<sequence length="101" mass="12039">MKTCPNCKSEIEDNWDLCWNCNYSMIENKVIEFKETTRISRKIECLRCKIPLIFSGEYKFHEGAKIGFFGNLFEAFVNREKFDLYICPKCEKVEFYLPQKG</sequence>
<dbReference type="Proteomes" id="UP000285211">
    <property type="component" value="Unassembled WGS sequence"/>
</dbReference>
<name>A0A437KW31_9FLAO</name>
<proteinExistence type="predicted"/>
<comment type="caution">
    <text evidence="1">The sequence shown here is derived from an EMBL/GenBank/DDBJ whole genome shotgun (WGS) entry which is preliminary data.</text>
</comment>
<dbReference type="RefSeq" id="WP_128194646.1">
    <property type="nucleotide sequence ID" value="NZ_SACJ01000004.1"/>
</dbReference>
<evidence type="ECO:0000313" key="1">
    <source>
        <dbReference type="EMBL" id="RVT76569.1"/>
    </source>
</evidence>
<protein>
    <submittedName>
        <fullName evidence="1">Uncharacterized protein</fullName>
    </submittedName>
</protein>
<dbReference type="OrthoDB" id="6293663at2"/>
<organism evidence="1 2">
    <name type="scientific">Flavobacterium sufflavum</name>
    <dbReference type="NCBI Taxonomy" id="1921138"/>
    <lineage>
        <taxon>Bacteria</taxon>
        <taxon>Pseudomonadati</taxon>
        <taxon>Bacteroidota</taxon>
        <taxon>Flavobacteriia</taxon>
        <taxon>Flavobacteriales</taxon>
        <taxon>Flavobacteriaceae</taxon>
        <taxon>Flavobacterium</taxon>
    </lineage>
</organism>
<keyword evidence="2" id="KW-1185">Reference proteome</keyword>
<reference evidence="1 2" key="1">
    <citation type="submission" date="2019-01" db="EMBL/GenBank/DDBJ databases">
        <authorList>
            <person name="Chen W.-M."/>
        </authorList>
    </citation>
    <scope>NUCLEOTIDE SEQUENCE [LARGE SCALE GENOMIC DNA]</scope>
    <source>
        <strain evidence="1 2">BBQ-12</strain>
    </source>
</reference>
<dbReference type="EMBL" id="SACJ01000004">
    <property type="protein sequence ID" value="RVT76569.1"/>
    <property type="molecule type" value="Genomic_DNA"/>
</dbReference>
<accession>A0A437KW31</accession>